<dbReference type="EMBL" id="KN831957">
    <property type="protein sequence ID" value="KIO08341.1"/>
    <property type="molecule type" value="Genomic_DNA"/>
</dbReference>
<proteinExistence type="predicted"/>
<dbReference type="Proteomes" id="UP000054217">
    <property type="component" value="Unassembled WGS sequence"/>
</dbReference>
<gene>
    <name evidence="2" type="ORF">M404DRAFT_349483</name>
</gene>
<evidence type="ECO:0000313" key="3">
    <source>
        <dbReference type="Proteomes" id="UP000054217"/>
    </source>
</evidence>
<reference evidence="2 3" key="1">
    <citation type="submission" date="2014-04" db="EMBL/GenBank/DDBJ databases">
        <authorList>
            <consortium name="DOE Joint Genome Institute"/>
            <person name="Kuo A."/>
            <person name="Kohler A."/>
            <person name="Costa M.D."/>
            <person name="Nagy L.G."/>
            <person name="Floudas D."/>
            <person name="Copeland A."/>
            <person name="Barry K.W."/>
            <person name="Cichocki N."/>
            <person name="Veneault-Fourrey C."/>
            <person name="LaButti K."/>
            <person name="Lindquist E.A."/>
            <person name="Lipzen A."/>
            <person name="Lundell T."/>
            <person name="Morin E."/>
            <person name="Murat C."/>
            <person name="Sun H."/>
            <person name="Tunlid A."/>
            <person name="Henrissat B."/>
            <person name="Grigoriev I.V."/>
            <person name="Hibbett D.S."/>
            <person name="Martin F."/>
            <person name="Nordberg H.P."/>
            <person name="Cantor M.N."/>
            <person name="Hua S.X."/>
        </authorList>
    </citation>
    <scope>NUCLEOTIDE SEQUENCE [LARGE SCALE GENOMIC DNA]</scope>
    <source>
        <strain evidence="2 3">Marx 270</strain>
    </source>
</reference>
<dbReference type="HOGENOM" id="CLU_109913_0_0_1"/>
<reference evidence="3" key="2">
    <citation type="submission" date="2015-01" db="EMBL/GenBank/DDBJ databases">
        <title>Evolutionary Origins and Diversification of the Mycorrhizal Mutualists.</title>
        <authorList>
            <consortium name="DOE Joint Genome Institute"/>
            <consortium name="Mycorrhizal Genomics Consortium"/>
            <person name="Kohler A."/>
            <person name="Kuo A."/>
            <person name="Nagy L.G."/>
            <person name="Floudas D."/>
            <person name="Copeland A."/>
            <person name="Barry K.W."/>
            <person name="Cichocki N."/>
            <person name="Veneault-Fourrey C."/>
            <person name="LaButti K."/>
            <person name="Lindquist E.A."/>
            <person name="Lipzen A."/>
            <person name="Lundell T."/>
            <person name="Morin E."/>
            <person name="Murat C."/>
            <person name="Riley R."/>
            <person name="Ohm R."/>
            <person name="Sun H."/>
            <person name="Tunlid A."/>
            <person name="Henrissat B."/>
            <person name="Grigoriev I.V."/>
            <person name="Hibbett D.S."/>
            <person name="Martin F."/>
        </authorList>
    </citation>
    <scope>NUCLEOTIDE SEQUENCE [LARGE SCALE GENOMIC DNA]</scope>
    <source>
        <strain evidence="3">Marx 270</strain>
    </source>
</reference>
<evidence type="ECO:0000256" key="1">
    <source>
        <dbReference type="SAM" id="MobiDB-lite"/>
    </source>
</evidence>
<keyword evidence="3" id="KW-1185">Reference proteome</keyword>
<feature type="region of interest" description="Disordered" evidence="1">
    <location>
        <begin position="86"/>
        <end position="149"/>
    </location>
</feature>
<accession>A0A0C3PIH8</accession>
<feature type="compositionally biased region" description="Polar residues" evidence="1">
    <location>
        <begin position="87"/>
        <end position="105"/>
    </location>
</feature>
<evidence type="ECO:0000313" key="2">
    <source>
        <dbReference type="EMBL" id="KIO08341.1"/>
    </source>
</evidence>
<dbReference type="AlphaFoldDB" id="A0A0C3PIH8"/>
<name>A0A0C3PIH8_PISTI</name>
<feature type="compositionally biased region" description="Acidic residues" evidence="1">
    <location>
        <begin position="114"/>
        <end position="125"/>
    </location>
</feature>
<protein>
    <submittedName>
        <fullName evidence="2">Uncharacterized protein</fullName>
    </submittedName>
</protein>
<dbReference type="OrthoDB" id="2683749at2759"/>
<dbReference type="InParanoid" id="A0A0C3PIH8"/>
<organism evidence="2 3">
    <name type="scientific">Pisolithus tinctorius Marx 270</name>
    <dbReference type="NCBI Taxonomy" id="870435"/>
    <lineage>
        <taxon>Eukaryota</taxon>
        <taxon>Fungi</taxon>
        <taxon>Dikarya</taxon>
        <taxon>Basidiomycota</taxon>
        <taxon>Agaricomycotina</taxon>
        <taxon>Agaricomycetes</taxon>
        <taxon>Agaricomycetidae</taxon>
        <taxon>Boletales</taxon>
        <taxon>Sclerodermatineae</taxon>
        <taxon>Pisolithaceae</taxon>
        <taxon>Pisolithus</taxon>
    </lineage>
</organism>
<sequence length="219" mass="25073">MRATTIRACYPRPLTAGSSGSSFELTSSQLAHENEVDAQRYEIIKDDKVLEAHEKKVRPYRLFTKKILTLKKRDQEDDDFYLDPQELYNQGSSQSTDISGDSNLPGTYRSAGSTEEEDSEMETDSSPEGSSSGRASPVPVDQRTPEQALWEDKEITREKIKLIHKALYQDPHEILSPDRRRFAKALIAILYGLTVGEMELVDRWIIRNREQLKLWPNRA</sequence>
<feature type="compositionally biased region" description="Low complexity" evidence="1">
    <location>
        <begin position="126"/>
        <end position="137"/>
    </location>
</feature>